<dbReference type="OrthoDB" id="10367411at2759"/>
<evidence type="ECO:0000313" key="3">
    <source>
        <dbReference type="WBParaSite" id="HCON_00030735-00001"/>
    </source>
</evidence>
<feature type="compositionally biased region" description="Basic and acidic residues" evidence="1">
    <location>
        <begin position="20"/>
        <end position="35"/>
    </location>
</feature>
<feature type="compositionally biased region" description="Basic and acidic residues" evidence="1">
    <location>
        <begin position="149"/>
        <end position="163"/>
    </location>
</feature>
<accession>A0A7I4Y1F5</accession>
<dbReference type="InterPro" id="IPR035127">
    <property type="entry name" value="SL4P"/>
</dbReference>
<protein>
    <submittedName>
        <fullName evidence="3">HMA domain-containing protein</fullName>
    </submittedName>
</protein>
<sequence length="289" mass="31206">YSCRPYTSDAPDIRSVTMADKSDSAKKADASKKADAAQTEPKTVSFKLHLDGAMLKVSYKNKDDLYDSLQKKLADLGISITNVYTYDHENHPIQLKDADAAAEAASGDKHKKEPVLFSGSPDHHSKHHPFGRCPFFRHRSLSSGSSKGHSPDRDHSGSHEHSRSDHHHRHHGYHHGAHPPLFGHHMGSPNACPFLAGFGSSHPSHHMMGSSNPALACPFLAGYGSSHPGHHMMGSANGACPFLVGYGYGHGHGFGHGCPVFGYKPHSRGKDCEKDCGHASGHDSHASNK</sequence>
<organism evidence="2 3">
    <name type="scientific">Haemonchus contortus</name>
    <name type="common">Barber pole worm</name>
    <dbReference type="NCBI Taxonomy" id="6289"/>
    <lineage>
        <taxon>Eukaryota</taxon>
        <taxon>Metazoa</taxon>
        <taxon>Ecdysozoa</taxon>
        <taxon>Nematoda</taxon>
        <taxon>Chromadorea</taxon>
        <taxon>Rhabditida</taxon>
        <taxon>Rhabditina</taxon>
        <taxon>Rhabditomorpha</taxon>
        <taxon>Strongyloidea</taxon>
        <taxon>Trichostrongylidae</taxon>
        <taxon>Haemonchus</taxon>
    </lineage>
</organism>
<name>A0A7I4Y1F5_HAECO</name>
<dbReference type="Pfam" id="PF17618">
    <property type="entry name" value="SL4P"/>
    <property type="match status" value="1"/>
</dbReference>
<feature type="region of interest" description="Disordered" evidence="1">
    <location>
        <begin position="99"/>
        <end position="182"/>
    </location>
</feature>
<dbReference type="AlphaFoldDB" id="A0A7I4Y1F5"/>
<feature type="region of interest" description="Disordered" evidence="1">
    <location>
        <begin position="1"/>
        <end position="40"/>
    </location>
</feature>
<keyword evidence="2" id="KW-1185">Reference proteome</keyword>
<reference evidence="3" key="1">
    <citation type="submission" date="2020-12" db="UniProtKB">
        <authorList>
            <consortium name="WormBaseParasite"/>
        </authorList>
    </citation>
    <scope>IDENTIFICATION</scope>
    <source>
        <strain evidence="3">MHco3</strain>
    </source>
</reference>
<feature type="compositionally biased region" description="Basic residues" evidence="1">
    <location>
        <begin position="164"/>
        <end position="177"/>
    </location>
</feature>
<dbReference type="Proteomes" id="UP000025227">
    <property type="component" value="Unplaced"/>
</dbReference>
<dbReference type="WBParaSite" id="HCON_00030735-00001">
    <property type="protein sequence ID" value="HCON_00030735-00001"/>
    <property type="gene ID" value="HCON_00030735"/>
</dbReference>
<proteinExistence type="predicted"/>
<feature type="compositionally biased region" description="Basic residues" evidence="1">
    <location>
        <begin position="124"/>
        <end position="140"/>
    </location>
</feature>
<evidence type="ECO:0000256" key="1">
    <source>
        <dbReference type="SAM" id="MobiDB-lite"/>
    </source>
</evidence>
<dbReference type="OMA" id="HENHPIQ"/>
<evidence type="ECO:0000313" key="2">
    <source>
        <dbReference type="Proteomes" id="UP000025227"/>
    </source>
</evidence>